<proteinExistence type="predicted"/>
<dbReference type="GO" id="GO:1901907">
    <property type="term" value="P:diadenosine pentaphosphate catabolic process"/>
    <property type="evidence" value="ECO:0007669"/>
    <property type="project" value="TreeGrafter"/>
</dbReference>
<protein>
    <submittedName>
        <fullName evidence="6">8-oxo-dGTP pyrophosphatase MutT, NUDIX family</fullName>
    </submittedName>
</protein>
<keyword evidence="2" id="KW-0479">Metal-binding</keyword>
<dbReference type="PANTHER" id="PTHR12629">
    <property type="entry name" value="DIPHOSPHOINOSITOL POLYPHOSPHATE PHOSPHOHYDROLASE"/>
    <property type="match status" value="1"/>
</dbReference>
<evidence type="ECO:0000313" key="6">
    <source>
        <dbReference type="EMBL" id="SFS20383.1"/>
    </source>
</evidence>
<dbReference type="Gene3D" id="3.90.79.10">
    <property type="entry name" value="Nucleoside Triphosphate Pyrophosphohydrolase"/>
    <property type="match status" value="1"/>
</dbReference>
<name>A0A1I6MXE3_9RHOB</name>
<gene>
    <name evidence="6" type="ORF">SAMN05444714_2613</name>
</gene>
<dbReference type="GO" id="GO:0005737">
    <property type="term" value="C:cytoplasm"/>
    <property type="evidence" value="ECO:0007669"/>
    <property type="project" value="TreeGrafter"/>
</dbReference>
<comment type="cofactor">
    <cofactor evidence="1">
        <name>Mg(2+)</name>
        <dbReference type="ChEBI" id="CHEBI:18420"/>
    </cofactor>
</comment>
<feature type="domain" description="Nudix hydrolase" evidence="5">
    <location>
        <begin position="20"/>
        <end position="153"/>
    </location>
</feature>
<dbReference type="InterPro" id="IPR015797">
    <property type="entry name" value="NUDIX_hydrolase-like_dom_sf"/>
</dbReference>
<dbReference type="GO" id="GO:1901911">
    <property type="term" value="P:adenosine 5'-(hexahydrogen pentaphosphate) catabolic process"/>
    <property type="evidence" value="ECO:0007669"/>
    <property type="project" value="TreeGrafter"/>
</dbReference>
<keyword evidence="7" id="KW-1185">Reference proteome</keyword>
<dbReference type="GO" id="GO:0034432">
    <property type="term" value="F:bis(5'-adenosyl)-pentaphosphatase activity"/>
    <property type="evidence" value="ECO:0007669"/>
    <property type="project" value="TreeGrafter"/>
</dbReference>
<dbReference type="Pfam" id="PF00293">
    <property type="entry name" value="NUDIX"/>
    <property type="match status" value="1"/>
</dbReference>
<dbReference type="GO" id="GO:0034431">
    <property type="term" value="F:bis(5'-adenosyl)-hexaphosphatase activity"/>
    <property type="evidence" value="ECO:0007669"/>
    <property type="project" value="TreeGrafter"/>
</dbReference>
<dbReference type="PANTHER" id="PTHR12629:SF0">
    <property type="entry name" value="DIPHOSPHOINOSITOL-POLYPHOSPHATE DIPHOSPHATASE"/>
    <property type="match status" value="1"/>
</dbReference>
<evidence type="ECO:0000256" key="4">
    <source>
        <dbReference type="ARBA" id="ARBA00022842"/>
    </source>
</evidence>
<dbReference type="EMBL" id="FOZM01000002">
    <property type="protein sequence ID" value="SFS20383.1"/>
    <property type="molecule type" value="Genomic_DNA"/>
</dbReference>
<keyword evidence="3" id="KW-0378">Hydrolase</keyword>
<dbReference type="Proteomes" id="UP000198926">
    <property type="component" value="Unassembled WGS sequence"/>
</dbReference>
<sequence>MFARVHSALRAFIGPMLQRPRMLQMAALCYRGQGTRREYLLVTSRDTGRWIIPKGWPMRGLSSDETALREAWEEAGVKRGKAAPEPIGHYTYDKMRDSGLAVPVEALVYSVEVKELAEEFPEADQRKRKWVSADEAAEMVRESELKLLFLEQATDDKTD</sequence>
<dbReference type="InterPro" id="IPR047198">
    <property type="entry name" value="DDP-like_NUDIX"/>
</dbReference>
<dbReference type="GO" id="GO:0008486">
    <property type="term" value="F:diphosphoinositol-polyphosphate diphosphatase activity"/>
    <property type="evidence" value="ECO:0007669"/>
    <property type="project" value="TreeGrafter"/>
</dbReference>
<dbReference type="PROSITE" id="PS51462">
    <property type="entry name" value="NUDIX"/>
    <property type="match status" value="1"/>
</dbReference>
<dbReference type="CDD" id="cd04666">
    <property type="entry name" value="NUDIX_DIPP2_like_Nudt4"/>
    <property type="match status" value="1"/>
</dbReference>
<evidence type="ECO:0000256" key="3">
    <source>
        <dbReference type="ARBA" id="ARBA00022801"/>
    </source>
</evidence>
<evidence type="ECO:0000313" key="7">
    <source>
        <dbReference type="Proteomes" id="UP000198926"/>
    </source>
</evidence>
<reference evidence="6 7" key="1">
    <citation type="submission" date="2016-10" db="EMBL/GenBank/DDBJ databases">
        <authorList>
            <person name="de Groot N.N."/>
        </authorList>
    </citation>
    <scope>NUCLEOTIDE SEQUENCE [LARGE SCALE GENOMIC DNA]</scope>
    <source>
        <strain evidence="6 7">DSM 29433</strain>
    </source>
</reference>
<evidence type="ECO:0000259" key="5">
    <source>
        <dbReference type="PROSITE" id="PS51462"/>
    </source>
</evidence>
<evidence type="ECO:0000256" key="1">
    <source>
        <dbReference type="ARBA" id="ARBA00001946"/>
    </source>
</evidence>
<accession>A0A1I6MXE3</accession>
<dbReference type="GO" id="GO:1901909">
    <property type="term" value="P:diadenosine hexaphosphate catabolic process"/>
    <property type="evidence" value="ECO:0007669"/>
    <property type="project" value="TreeGrafter"/>
</dbReference>
<evidence type="ECO:0000256" key="2">
    <source>
        <dbReference type="ARBA" id="ARBA00022723"/>
    </source>
</evidence>
<dbReference type="AlphaFoldDB" id="A0A1I6MXE3"/>
<dbReference type="STRING" id="1123755.SAMN05444714_2613"/>
<dbReference type="InterPro" id="IPR000086">
    <property type="entry name" value="NUDIX_hydrolase_dom"/>
</dbReference>
<keyword evidence="4" id="KW-0460">Magnesium</keyword>
<dbReference type="GO" id="GO:0071543">
    <property type="term" value="P:diphosphoinositol polyphosphate metabolic process"/>
    <property type="evidence" value="ECO:0007669"/>
    <property type="project" value="TreeGrafter"/>
</dbReference>
<dbReference type="GO" id="GO:0046872">
    <property type="term" value="F:metal ion binding"/>
    <property type="evidence" value="ECO:0007669"/>
    <property type="project" value="UniProtKB-KW"/>
</dbReference>
<dbReference type="SUPFAM" id="SSF55811">
    <property type="entry name" value="Nudix"/>
    <property type="match status" value="1"/>
</dbReference>
<organism evidence="6 7">
    <name type="scientific">Yoonia litorea</name>
    <dbReference type="NCBI Taxonomy" id="1123755"/>
    <lineage>
        <taxon>Bacteria</taxon>
        <taxon>Pseudomonadati</taxon>
        <taxon>Pseudomonadota</taxon>
        <taxon>Alphaproteobacteria</taxon>
        <taxon>Rhodobacterales</taxon>
        <taxon>Paracoccaceae</taxon>
        <taxon>Yoonia</taxon>
    </lineage>
</organism>
<dbReference type="GO" id="GO:0000298">
    <property type="term" value="F:endopolyphosphatase activity"/>
    <property type="evidence" value="ECO:0007669"/>
    <property type="project" value="TreeGrafter"/>
</dbReference>